<protein>
    <submittedName>
        <fullName evidence="1">Uncharacterized protein</fullName>
    </submittedName>
</protein>
<name>A0A0A9BM08_ARUDO</name>
<accession>A0A0A9BM08</accession>
<evidence type="ECO:0000313" key="1">
    <source>
        <dbReference type="EMBL" id="JAD63173.1"/>
    </source>
</evidence>
<dbReference type="AlphaFoldDB" id="A0A0A9BM08"/>
<reference evidence="1" key="1">
    <citation type="submission" date="2014-09" db="EMBL/GenBank/DDBJ databases">
        <authorList>
            <person name="Magalhaes I.L.F."/>
            <person name="Oliveira U."/>
            <person name="Santos F.R."/>
            <person name="Vidigal T.H.D.A."/>
            <person name="Brescovit A.D."/>
            <person name="Santos A.J."/>
        </authorList>
    </citation>
    <scope>NUCLEOTIDE SEQUENCE</scope>
    <source>
        <tissue evidence="1">Shoot tissue taken approximately 20 cm above the soil surface</tissue>
    </source>
</reference>
<organism evidence="1">
    <name type="scientific">Arundo donax</name>
    <name type="common">Giant reed</name>
    <name type="synonym">Donax arundinaceus</name>
    <dbReference type="NCBI Taxonomy" id="35708"/>
    <lineage>
        <taxon>Eukaryota</taxon>
        <taxon>Viridiplantae</taxon>
        <taxon>Streptophyta</taxon>
        <taxon>Embryophyta</taxon>
        <taxon>Tracheophyta</taxon>
        <taxon>Spermatophyta</taxon>
        <taxon>Magnoliopsida</taxon>
        <taxon>Liliopsida</taxon>
        <taxon>Poales</taxon>
        <taxon>Poaceae</taxon>
        <taxon>PACMAD clade</taxon>
        <taxon>Arundinoideae</taxon>
        <taxon>Arundineae</taxon>
        <taxon>Arundo</taxon>
    </lineage>
</organism>
<sequence length="46" mass="5554">MYQQDDNTIYKSLAKPLAVNASNHVCTLYSYYNFLVYFDRHTYRIL</sequence>
<dbReference type="EMBL" id="GBRH01234722">
    <property type="protein sequence ID" value="JAD63173.1"/>
    <property type="molecule type" value="Transcribed_RNA"/>
</dbReference>
<reference evidence="1" key="2">
    <citation type="journal article" date="2015" name="Data Brief">
        <title>Shoot transcriptome of the giant reed, Arundo donax.</title>
        <authorList>
            <person name="Barrero R.A."/>
            <person name="Guerrero F.D."/>
            <person name="Moolhuijzen P."/>
            <person name="Goolsby J.A."/>
            <person name="Tidwell J."/>
            <person name="Bellgard S.E."/>
            <person name="Bellgard M.I."/>
        </authorList>
    </citation>
    <scope>NUCLEOTIDE SEQUENCE</scope>
    <source>
        <tissue evidence="1">Shoot tissue taken approximately 20 cm above the soil surface</tissue>
    </source>
</reference>
<proteinExistence type="predicted"/>